<reference evidence="1" key="1">
    <citation type="journal article" date="2023" name="Plant J.">
        <title>Genome sequences and population genomics provide insights into the demographic history, inbreeding, and mutation load of two 'living fossil' tree species of Dipteronia.</title>
        <authorList>
            <person name="Feng Y."/>
            <person name="Comes H.P."/>
            <person name="Chen J."/>
            <person name="Zhu S."/>
            <person name="Lu R."/>
            <person name="Zhang X."/>
            <person name="Li P."/>
            <person name="Qiu J."/>
            <person name="Olsen K.M."/>
            <person name="Qiu Y."/>
        </authorList>
    </citation>
    <scope>NUCLEOTIDE SEQUENCE</scope>
    <source>
        <strain evidence="1">NBL</strain>
    </source>
</reference>
<dbReference type="Proteomes" id="UP001281410">
    <property type="component" value="Unassembled WGS sequence"/>
</dbReference>
<protein>
    <submittedName>
        <fullName evidence="1">Uncharacterized protein</fullName>
    </submittedName>
</protein>
<proteinExistence type="predicted"/>
<dbReference type="AlphaFoldDB" id="A0AAD9ZXJ4"/>
<accession>A0AAD9ZXJ4</accession>
<comment type="caution">
    <text evidence="1">The sequence shown here is derived from an EMBL/GenBank/DDBJ whole genome shotgun (WGS) entry which is preliminary data.</text>
</comment>
<gene>
    <name evidence="1" type="ORF">Dsin_026109</name>
</gene>
<name>A0AAD9ZXJ4_9ROSI</name>
<sequence length="103" mass="12175">MLNQFKVKIFSLCCNFGGKKLYVKTYFVLHILFPLNQGLWPPPHCVILFLIKRKKTTILFWCVFWLQKISFLIPLCSKLPRNCISVWLTEESQKGFFLNSQCV</sequence>
<organism evidence="1 2">
    <name type="scientific">Dipteronia sinensis</name>
    <dbReference type="NCBI Taxonomy" id="43782"/>
    <lineage>
        <taxon>Eukaryota</taxon>
        <taxon>Viridiplantae</taxon>
        <taxon>Streptophyta</taxon>
        <taxon>Embryophyta</taxon>
        <taxon>Tracheophyta</taxon>
        <taxon>Spermatophyta</taxon>
        <taxon>Magnoliopsida</taxon>
        <taxon>eudicotyledons</taxon>
        <taxon>Gunneridae</taxon>
        <taxon>Pentapetalae</taxon>
        <taxon>rosids</taxon>
        <taxon>malvids</taxon>
        <taxon>Sapindales</taxon>
        <taxon>Sapindaceae</taxon>
        <taxon>Hippocastanoideae</taxon>
        <taxon>Acereae</taxon>
        <taxon>Dipteronia</taxon>
    </lineage>
</organism>
<keyword evidence="2" id="KW-1185">Reference proteome</keyword>
<evidence type="ECO:0000313" key="1">
    <source>
        <dbReference type="EMBL" id="KAK3194799.1"/>
    </source>
</evidence>
<dbReference type="EMBL" id="JANJYJ010000008">
    <property type="protein sequence ID" value="KAK3194799.1"/>
    <property type="molecule type" value="Genomic_DNA"/>
</dbReference>
<evidence type="ECO:0000313" key="2">
    <source>
        <dbReference type="Proteomes" id="UP001281410"/>
    </source>
</evidence>